<evidence type="ECO:0000256" key="1">
    <source>
        <dbReference type="SAM" id="Coils"/>
    </source>
</evidence>
<dbReference type="EMBL" id="JAATIP010000078">
    <property type="protein sequence ID" value="KAF4377732.1"/>
    <property type="molecule type" value="Genomic_DNA"/>
</dbReference>
<organism evidence="2 3">
    <name type="scientific">Cannabis sativa</name>
    <name type="common">Hemp</name>
    <name type="synonym">Marijuana</name>
    <dbReference type="NCBI Taxonomy" id="3483"/>
    <lineage>
        <taxon>Eukaryota</taxon>
        <taxon>Viridiplantae</taxon>
        <taxon>Streptophyta</taxon>
        <taxon>Embryophyta</taxon>
        <taxon>Tracheophyta</taxon>
        <taxon>Spermatophyta</taxon>
        <taxon>Magnoliopsida</taxon>
        <taxon>eudicotyledons</taxon>
        <taxon>Gunneridae</taxon>
        <taxon>Pentapetalae</taxon>
        <taxon>rosids</taxon>
        <taxon>fabids</taxon>
        <taxon>Rosales</taxon>
        <taxon>Cannabaceae</taxon>
        <taxon>Cannabis</taxon>
    </lineage>
</organism>
<proteinExistence type="predicted"/>
<reference evidence="2 3" key="1">
    <citation type="journal article" date="2020" name="bioRxiv">
        <title>Sequence and annotation of 42 cannabis genomes reveals extensive copy number variation in cannabinoid synthesis and pathogen resistance genes.</title>
        <authorList>
            <person name="Mckernan K.J."/>
            <person name="Helbert Y."/>
            <person name="Kane L.T."/>
            <person name="Ebling H."/>
            <person name="Zhang L."/>
            <person name="Liu B."/>
            <person name="Eaton Z."/>
            <person name="Mclaughlin S."/>
            <person name="Kingan S."/>
            <person name="Baybayan P."/>
            <person name="Concepcion G."/>
            <person name="Jordan M."/>
            <person name="Riva A."/>
            <person name="Barbazuk W."/>
            <person name="Harkins T."/>
        </authorList>
    </citation>
    <scope>NUCLEOTIDE SEQUENCE [LARGE SCALE GENOMIC DNA]</scope>
    <source>
        <strain evidence="3">cv. Jamaican Lion 4</strain>
        <tissue evidence="2">Leaf</tissue>
    </source>
</reference>
<protein>
    <submittedName>
        <fullName evidence="2">Uncharacterized protein</fullName>
    </submittedName>
</protein>
<evidence type="ECO:0000313" key="2">
    <source>
        <dbReference type="EMBL" id="KAF4377732.1"/>
    </source>
</evidence>
<feature type="coiled-coil region" evidence="1">
    <location>
        <begin position="114"/>
        <end position="151"/>
    </location>
</feature>
<comment type="caution">
    <text evidence="2">The sequence shown here is derived from an EMBL/GenBank/DDBJ whole genome shotgun (WGS) entry which is preliminary data.</text>
</comment>
<accession>A0A7J6G4K3</accession>
<name>A0A7J6G4K3_CANSA</name>
<sequence length="185" mass="21030">MGLWDYITATTDSLKNNTPDLTLVKNWCSTSYGYTKYAVTDIGGAIKDNAGKVITRYGPDEKTKSKLVPLATSVAKYSVVEGLKFVPGGVPTYNVLKKSFNDLKKLEEDPKVEVKNLEDKVRVLEKEVEKVKKLVEEMECMNNKATIVESEKTENVVRGFMMDDCTRTHYFTDFFFFSKLVPKKR</sequence>
<dbReference type="Proteomes" id="UP000525078">
    <property type="component" value="Unassembled WGS sequence"/>
</dbReference>
<dbReference type="AlphaFoldDB" id="A0A7J6G4K3"/>
<keyword evidence="1" id="KW-0175">Coiled coil</keyword>
<gene>
    <name evidence="2" type="ORF">F8388_011485</name>
</gene>
<evidence type="ECO:0000313" key="3">
    <source>
        <dbReference type="Proteomes" id="UP000525078"/>
    </source>
</evidence>